<proteinExistence type="predicted"/>
<evidence type="ECO:0000313" key="2">
    <source>
        <dbReference type="Proteomes" id="UP000664267"/>
    </source>
</evidence>
<name>A0A939SV29_KLEPN</name>
<dbReference type="Proteomes" id="UP000664267">
    <property type="component" value="Unassembled WGS sequence"/>
</dbReference>
<gene>
    <name evidence="1" type="ORF">J4733_08390</name>
</gene>
<protein>
    <submittedName>
        <fullName evidence="1">Uncharacterized protein</fullName>
    </submittedName>
</protein>
<comment type="caution">
    <text evidence="1">The sequence shown here is derived from an EMBL/GenBank/DDBJ whole genome shotgun (WGS) entry which is preliminary data.</text>
</comment>
<accession>A0A939SV29</accession>
<dbReference type="AlphaFoldDB" id="A0A939SV29"/>
<evidence type="ECO:0000313" key="1">
    <source>
        <dbReference type="EMBL" id="MBO2025528.1"/>
    </source>
</evidence>
<reference evidence="1" key="1">
    <citation type="submission" date="2021-03" db="EMBL/GenBank/DDBJ databases">
        <title>Molecular epidemiology and mechanisms of colistin and carbapenem resistance in Enterobacteriaceae from clinical isolates, the environment and porcine samples in Pretoria, South Africa.</title>
        <authorList>
            <person name="Bogoshi D."/>
            <person name="Mbelle N.M."/>
            <person name="Naidoo V."/>
            <person name="Osei Sekyere J."/>
        </authorList>
    </citation>
    <scope>NUCLEOTIDE SEQUENCE</scope>
    <source>
        <strain evidence="1">C029</strain>
    </source>
</reference>
<organism evidence="1 2">
    <name type="scientific">Klebsiella pneumoniae</name>
    <dbReference type="NCBI Taxonomy" id="573"/>
    <lineage>
        <taxon>Bacteria</taxon>
        <taxon>Pseudomonadati</taxon>
        <taxon>Pseudomonadota</taxon>
        <taxon>Gammaproteobacteria</taxon>
        <taxon>Enterobacterales</taxon>
        <taxon>Enterobacteriaceae</taxon>
        <taxon>Klebsiella/Raoultella group</taxon>
        <taxon>Klebsiella</taxon>
        <taxon>Klebsiella pneumoniae complex</taxon>
    </lineage>
</organism>
<sequence>MLFGPAGDVFDNRPYHARKLRRIDIGSAKPQRLWGKPVIAPVGLQIALMQERQQRRAALCVRPLIFAVWATVSFGQVLEKAELAPALFVNRRSDRVDEWCFAYSLTFLQHHYRFPAIIAAFVRLTTDMSEFCVVAPSFH</sequence>
<dbReference type="EMBL" id="JAGETN010000013">
    <property type="protein sequence ID" value="MBO2025528.1"/>
    <property type="molecule type" value="Genomic_DNA"/>
</dbReference>